<feature type="region of interest" description="Disordered" evidence="1">
    <location>
        <begin position="217"/>
        <end position="327"/>
    </location>
</feature>
<gene>
    <name evidence="2" type="ORF">LTR36_005593</name>
</gene>
<reference evidence="2 3" key="1">
    <citation type="submission" date="2021-11" db="EMBL/GenBank/DDBJ databases">
        <title>Black yeast isolated from Biological Soil Crust.</title>
        <authorList>
            <person name="Kurbessoian T."/>
        </authorList>
    </citation>
    <scope>NUCLEOTIDE SEQUENCE [LARGE SCALE GENOMIC DNA]</scope>
    <source>
        <strain evidence="2 3">CCFEE 5522</strain>
    </source>
</reference>
<protein>
    <submittedName>
        <fullName evidence="2">Uncharacterized protein</fullName>
    </submittedName>
</protein>
<evidence type="ECO:0000256" key="1">
    <source>
        <dbReference type="SAM" id="MobiDB-lite"/>
    </source>
</evidence>
<comment type="caution">
    <text evidence="2">The sequence shown here is derived from an EMBL/GenBank/DDBJ whole genome shotgun (WGS) entry which is preliminary data.</text>
</comment>
<proteinExistence type="predicted"/>
<sequence>MSENYMPTPRPMPYNKPMPRDECARLPRHTQRNRPTPLIMRQNPAQLFPDTVELSAREHLDNGEAPRAPEIVDLAAPGTWPRRSIVPSRVPSRRTAPSPSLYSRCSTARQSEISFGILDYYTREPSPLNSPDLLPPTPKVDPAMKHFDFQLSSQTSASHKRKDGVPLQHASSQAKAGAARREQPLVQASPPASEPRPTKTYSLFPAVKDPSKSLVLALEQQSPSTSARTPSNDITSIRLHQQPNPSYRPRKESLSSSIRSRKDSFTSFRSGRQRIPLRILSSTSTASTGKTDSTASATPPQRSRWSDDTITSPTVATTPGPRTSFGSLLAGRDSAQYPACFFEDDDEEAPLRRKFGWKRSISLTHEQISKKRSKGRFEEPNPVAVWLRRIVLCGGCCSGRDVTELL</sequence>
<keyword evidence="3" id="KW-1185">Reference proteome</keyword>
<name>A0AAV9JDT4_9PEZI</name>
<evidence type="ECO:0000313" key="3">
    <source>
        <dbReference type="Proteomes" id="UP001324427"/>
    </source>
</evidence>
<feature type="compositionally biased region" description="Polar residues" evidence="1">
    <location>
        <begin position="280"/>
        <end position="326"/>
    </location>
</feature>
<organism evidence="2 3">
    <name type="scientific">Oleoguttula mirabilis</name>
    <dbReference type="NCBI Taxonomy" id="1507867"/>
    <lineage>
        <taxon>Eukaryota</taxon>
        <taxon>Fungi</taxon>
        <taxon>Dikarya</taxon>
        <taxon>Ascomycota</taxon>
        <taxon>Pezizomycotina</taxon>
        <taxon>Dothideomycetes</taxon>
        <taxon>Dothideomycetidae</taxon>
        <taxon>Mycosphaerellales</taxon>
        <taxon>Teratosphaeriaceae</taxon>
        <taxon>Oleoguttula</taxon>
    </lineage>
</organism>
<dbReference type="AlphaFoldDB" id="A0AAV9JDT4"/>
<feature type="compositionally biased region" description="Polar residues" evidence="1">
    <location>
        <begin position="219"/>
        <end position="245"/>
    </location>
</feature>
<feature type="region of interest" description="Disordered" evidence="1">
    <location>
        <begin position="1"/>
        <end position="43"/>
    </location>
</feature>
<evidence type="ECO:0000313" key="2">
    <source>
        <dbReference type="EMBL" id="KAK4543450.1"/>
    </source>
</evidence>
<dbReference type="Proteomes" id="UP001324427">
    <property type="component" value="Unassembled WGS sequence"/>
</dbReference>
<accession>A0AAV9JDT4</accession>
<feature type="region of interest" description="Disordered" evidence="1">
    <location>
        <begin position="83"/>
        <end position="103"/>
    </location>
</feature>
<feature type="region of interest" description="Disordered" evidence="1">
    <location>
        <begin position="152"/>
        <end position="202"/>
    </location>
</feature>
<feature type="compositionally biased region" description="Low complexity" evidence="1">
    <location>
        <begin position="83"/>
        <end position="94"/>
    </location>
</feature>
<dbReference type="EMBL" id="JAVFHQ010000032">
    <property type="protein sequence ID" value="KAK4543450.1"/>
    <property type="molecule type" value="Genomic_DNA"/>
</dbReference>